<evidence type="ECO:0000313" key="3">
    <source>
        <dbReference type="Proteomes" id="UP001153076"/>
    </source>
</evidence>
<reference evidence="2" key="1">
    <citation type="submission" date="2022-04" db="EMBL/GenBank/DDBJ databases">
        <title>Carnegiea gigantea Genome sequencing and assembly v2.</title>
        <authorList>
            <person name="Copetti D."/>
            <person name="Sanderson M.J."/>
            <person name="Burquez A."/>
            <person name="Wojciechowski M.F."/>
        </authorList>
    </citation>
    <scope>NUCLEOTIDE SEQUENCE</scope>
    <source>
        <strain evidence="2">SGP5-SGP5p</strain>
        <tissue evidence="2">Aerial part</tissue>
    </source>
</reference>
<dbReference type="EMBL" id="JAKOGI010000044">
    <property type="protein sequence ID" value="KAJ8446982.1"/>
    <property type="molecule type" value="Genomic_DNA"/>
</dbReference>
<organism evidence="2 3">
    <name type="scientific">Carnegiea gigantea</name>
    <dbReference type="NCBI Taxonomy" id="171969"/>
    <lineage>
        <taxon>Eukaryota</taxon>
        <taxon>Viridiplantae</taxon>
        <taxon>Streptophyta</taxon>
        <taxon>Embryophyta</taxon>
        <taxon>Tracheophyta</taxon>
        <taxon>Spermatophyta</taxon>
        <taxon>Magnoliopsida</taxon>
        <taxon>eudicotyledons</taxon>
        <taxon>Gunneridae</taxon>
        <taxon>Pentapetalae</taxon>
        <taxon>Caryophyllales</taxon>
        <taxon>Cactineae</taxon>
        <taxon>Cactaceae</taxon>
        <taxon>Cactoideae</taxon>
        <taxon>Echinocereeae</taxon>
        <taxon>Carnegiea</taxon>
    </lineage>
</organism>
<feature type="region of interest" description="Disordered" evidence="1">
    <location>
        <begin position="28"/>
        <end position="52"/>
    </location>
</feature>
<proteinExistence type="predicted"/>
<protein>
    <submittedName>
        <fullName evidence="2">Uncharacterized protein</fullName>
    </submittedName>
</protein>
<sequence length="177" mass="19842">MLVSQNEISLENIAVDFANVNMHKTVKESGKESASPLEATTENYGAKTSSKKTKTKSKVLDNELEVLKNGFETVANALMKSTAELVKPARLVIDESKVWILLEEIGLADDAITKAYVYLVDNPEKLKALLASPEARRKDVLKTIMWMSKTTMSSSTYERETQTQEKNWQGLVRAMRQ</sequence>
<comment type="caution">
    <text evidence="2">The sequence shown here is derived from an EMBL/GenBank/DDBJ whole genome shotgun (WGS) entry which is preliminary data.</text>
</comment>
<evidence type="ECO:0000313" key="2">
    <source>
        <dbReference type="EMBL" id="KAJ8446982.1"/>
    </source>
</evidence>
<dbReference type="Proteomes" id="UP001153076">
    <property type="component" value="Unassembled WGS sequence"/>
</dbReference>
<gene>
    <name evidence="2" type="ORF">Cgig2_006610</name>
</gene>
<keyword evidence="3" id="KW-1185">Reference proteome</keyword>
<dbReference type="OrthoDB" id="1434562at2759"/>
<evidence type="ECO:0000256" key="1">
    <source>
        <dbReference type="SAM" id="MobiDB-lite"/>
    </source>
</evidence>
<name>A0A9Q1QLR4_9CARY</name>
<accession>A0A9Q1QLR4</accession>
<dbReference type="AlphaFoldDB" id="A0A9Q1QLR4"/>